<dbReference type="PROSITE" id="PS50020">
    <property type="entry name" value="WW_DOMAIN_2"/>
    <property type="match status" value="1"/>
</dbReference>
<name>A0A9P8BXG4_9FUNG</name>
<keyword evidence="4" id="KW-1185">Reference proteome</keyword>
<dbReference type="EMBL" id="JAHRHY010000003">
    <property type="protein sequence ID" value="KAG9071216.1"/>
    <property type="molecule type" value="Genomic_DNA"/>
</dbReference>
<dbReference type="Proteomes" id="UP000707451">
    <property type="component" value="Unassembled WGS sequence"/>
</dbReference>
<dbReference type="SUPFAM" id="SSF51045">
    <property type="entry name" value="WW domain"/>
    <property type="match status" value="1"/>
</dbReference>
<proteinExistence type="predicted"/>
<organism evidence="3 4">
    <name type="scientific">Linnemannia hyalina</name>
    <dbReference type="NCBI Taxonomy" id="64524"/>
    <lineage>
        <taxon>Eukaryota</taxon>
        <taxon>Fungi</taxon>
        <taxon>Fungi incertae sedis</taxon>
        <taxon>Mucoromycota</taxon>
        <taxon>Mortierellomycotina</taxon>
        <taxon>Mortierellomycetes</taxon>
        <taxon>Mortierellales</taxon>
        <taxon>Mortierellaceae</taxon>
        <taxon>Linnemannia</taxon>
    </lineage>
</organism>
<accession>A0A9P8BXG4</accession>
<reference evidence="3" key="1">
    <citation type="submission" date="2021-06" db="EMBL/GenBank/DDBJ databases">
        <title>Genome Sequence of Mortierella hyaline Strain SCG-10, a Cold-Adapted, Nitrate-Reducing Fungus Isolated from Soil in Minnesota, USA.</title>
        <authorList>
            <person name="Aldossari N."/>
        </authorList>
    </citation>
    <scope>NUCLEOTIDE SEQUENCE</scope>
    <source>
        <strain evidence="3">SCG-10</strain>
    </source>
</reference>
<dbReference type="AlphaFoldDB" id="A0A9P8BXG4"/>
<comment type="caution">
    <text evidence="3">The sequence shown here is derived from an EMBL/GenBank/DDBJ whole genome shotgun (WGS) entry which is preliminary data.</text>
</comment>
<feature type="compositionally biased region" description="Low complexity" evidence="1">
    <location>
        <begin position="132"/>
        <end position="152"/>
    </location>
</feature>
<dbReference type="InterPro" id="IPR001202">
    <property type="entry name" value="WW_dom"/>
</dbReference>
<feature type="compositionally biased region" description="Low complexity" evidence="1">
    <location>
        <begin position="83"/>
        <end position="92"/>
    </location>
</feature>
<dbReference type="OrthoDB" id="2367685at2759"/>
<feature type="region of interest" description="Disordered" evidence="1">
    <location>
        <begin position="132"/>
        <end position="157"/>
    </location>
</feature>
<dbReference type="Gene3D" id="2.20.70.10">
    <property type="match status" value="1"/>
</dbReference>
<evidence type="ECO:0000259" key="2">
    <source>
        <dbReference type="PROSITE" id="PS50020"/>
    </source>
</evidence>
<feature type="domain" description="WW" evidence="2">
    <location>
        <begin position="28"/>
        <end position="64"/>
    </location>
</feature>
<evidence type="ECO:0000256" key="1">
    <source>
        <dbReference type="SAM" id="MobiDB-lite"/>
    </source>
</evidence>
<feature type="region of interest" description="Disordered" evidence="1">
    <location>
        <begin position="72"/>
        <end position="106"/>
    </location>
</feature>
<sequence>MSSFDTKTSTPQKTYNAPGVANLPYNQRPLPPGWISQYDPNHQANFYVDENTNPPTITWEDPRPAYYMAQERGQYAPPPPGIQASSSAQQRRSPPPQPQPQQQPVQTVIHNADGTVTTLTSQSNQPIIIQSAAPQQQQQQQQQPQVQQAQSSGPGLGRTIVGAAVVTSLLRPRPRVVVAPRRRRF</sequence>
<feature type="region of interest" description="Disordered" evidence="1">
    <location>
        <begin position="1"/>
        <end position="40"/>
    </location>
</feature>
<feature type="compositionally biased region" description="Polar residues" evidence="1">
    <location>
        <begin position="1"/>
        <end position="15"/>
    </location>
</feature>
<dbReference type="InterPro" id="IPR036020">
    <property type="entry name" value="WW_dom_sf"/>
</dbReference>
<gene>
    <name evidence="3" type="ORF">KI688_008761</name>
</gene>
<evidence type="ECO:0000313" key="4">
    <source>
        <dbReference type="Proteomes" id="UP000707451"/>
    </source>
</evidence>
<protein>
    <recommendedName>
        <fullName evidence="2">WW domain-containing protein</fullName>
    </recommendedName>
</protein>
<evidence type="ECO:0000313" key="3">
    <source>
        <dbReference type="EMBL" id="KAG9071216.1"/>
    </source>
</evidence>